<accession>G4T8Y4</accession>
<proteinExistence type="predicted"/>
<feature type="compositionally biased region" description="Low complexity" evidence="1">
    <location>
        <begin position="421"/>
        <end position="439"/>
    </location>
</feature>
<sequence>MADATKTEAAPVHPLKRLLRKASRSKTSVVATDEAEVATPEGRQPLERIASIAVTLPDDNNEILDQQQPVINEEALPSPTVPSKDAKRRASLVDKLKGLAGNKKDRKNGPTADGVVEQAEDTNGTTPSGLTAQAIPVPSAVRPIDIAKRVRDLLTSAPPFYPTTLVASETKPPPTSDSALGDLMGAKFLSTLSDHIAMSGSSSQESVWSILDRTKFSFQANVHGNFTTLAEAAEPDNSIMLCAPLFPDEDSQVELAEFQLVKVPLDELDEAILSAAGWWPPWEWGKSPSPASHLLKLSAFGSPARPKSLFNWHGGDIECDWLPPPVMKVLGDKSIEAVKRAAMIATALGWLVNHIPTAGLPVELVAVLTVAKALVPIIGYVGGFISWYWSTVQSFDKGQGVVLSATWLLPIALIPGNWDYTPPTSDTPSGPGKPSETPATPTPAPSNPAPSNPTPPSVPNSPPIGTSPPPSMPSPGDGSPIVTIPGPGVSSVLTLRSLRQEICDATIEMSLKSDHINVHSAPFRMSPLISTSSYGLDDARHSRAQRAMCQLDVAIKQDSSSNTMNLDTSGYDKGSRNAGVTSPKDPQHPNGQRQLDPLKVLPTEIWMLVLCDVFEDHVVGALPLLLVSRHWMDLITTSPPLWTHVYVRDSDGDYEEALTWALKYSRSYPLTVTIELPAVQGRGHRIWGEVHRIKEITFRRSAESIRNVSAVDVSAMDYFYDKVYMLLNTFESIPIENITVDHSFDFYSLSMMKQRFPKAPKLKGLTYWCLTTESFSSVDTENLEFLSASSSLDTLYPYLAPLQRLRRLVLTQAGEGSSNGTSIPVANSKSLPPLETLEFYQSSPRSLRPFIVYNNTHLLKLHVKLSWEEFCENAPFFSNLSSLNYLHIILKAPTAPVTDIQLLLPSLPHVQRFELDQQTAKDSPETVQFPVSPQLMASVLDVCGTSLPGIKNLYLHLVDPTPIESALQLLERMKLLQKLDYRGQVIETKRPARNARLRLERVEKIVLSSTLLLAYLDLPIATHISIRSKTEENGNTIPIIEAPKVQTLMVHASSASIFGLNTFPRLDKLTWIDPGGGCASIPRSIHNLTQICFDYSSPRKECNDFCELLLRYPFSCRGLHTIEMRAYPEWDILFLMLVRRNVEAGDGVARISTIKMPGFPGVSLLQPMTRLLSGCMPEKMPPLSELSLGTVDGPYFDVSVLGCEDCIDCRMTCTVGFERHSAEKYKEESLTDLDTSVQDPAEVKALEGSSPSLPADLEAWFDGWSSRRRLWYAKWMKFDRHTRRKGACERHNYNDLVSITGDTLHGIPFHSYAMEYLFEPGEHLLPVPVDSTSRGGVQASTNSKTESIQEAKNPKKNHKVPKFDQKY</sequence>
<name>G4T8Y4_SERID</name>
<feature type="compositionally biased region" description="Basic residues" evidence="1">
    <location>
        <begin position="14"/>
        <end position="24"/>
    </location>
</feature>
<dbReference type="SUPFAM" id="SSF52058">
    <property type="entry name" value="L domain-like"/>
    <property type="match status" value="1"/>
</dbReference>
<comment type="caution">
    <text evidence="2">The sequence shown here is derived from an EMBL/GenBank/DDBJ whole genome shotgun (WGS) entry which is preliminary data.</text>
</comment>
<evidence type="ECO:0000313" key="2">
    <source>
        <dbReference type="EMBL" id="CCA67762.1"/>
    </source>
</evidence>
<gene>
    <name evidence="2" type="ORF">PIIN_01586</name>
</gene>
<feature type="region of interest" description="Disordered" evidence="1">
    <location>
        <begin position="1329"/>
        <end position="1367"/>
    </location>
</feature>
<keyword evidence="3" id="KW-1185">Reference proteome</keyword>
<feature type="compositionally biased region" description="Polar residues" evidence="1">
    <location>
        <begin position="121"/>
        <end position="131"/>
    </location>
</feature>
<evidence type="ECO:0008006" key="4">
    <source>
        <dbReference type="Google" id="ProtNLM"/>
    </source>
</evidence>
<dbReference type="Gene3D" id="3.80.10.10">
    <property type="entry name" value="Ribonuclease Inhibitor"/>
    <property type="match status" value="1"/>
</dbReference>
<evidence type="ECO:0000256" key="1">
    <source>
        <dbReference type="SAM" id="MobiDB-lite"/>
    </source>
</evidence>
<dbReference type="OrthoDB" id="3175696at2759"/>
<dbReference type="InterPro" id="IPR032675">
    <property type="entry name" value="LRR_dom_sf"/>
</dbReference>
<feature type="region of interest" description="Disordered" evidence="1">
    <location>
        <begin position="94"/>
        <end position="133"/>
    </location>
</feature>
<reference evidence="2 3" key="1">
    <citation type="journal article" date="2011" name="PLoS Pathog.">
        <title>Endophytic Life Strategies Decoded by Genome and Transcriptome Analyses of the Mutualistic Root Symbiont Piriformospora indica.</title>
        <authorList>
            <person name="Zuccaro A."/>
            <person name="Lahrmann U."/>
            <person name="Guldener U."/>
            <person name="Langen G."/>
            <person name="Pfiffi S."/>
            <person name="Biedenkopf D."/>
            <person name="Wong P."/>
            <person name="Samans B."/>
            <person name="Grimm C."/>
            <person name="Basiewicz M."/>
            <person name="Murat C."/>
            <person name="Martin F."/>
            <person name="Kogel K.H."/>
        </authorList>
    </citation>
    <scope>NUCLEOTIDE SEQUENCE [LARGE SCALE GENOMIC DNA]</scope>
    <source>
        <strain evidence="2 3">DSM 11827</strain>
    </source>
</reference>
<dbReference type="eggNOG" id="ENOG502SRR0">
    <property type="taxonomic scope" value="Eukaryota"/>
</dbReference>
<dbReference type="Proteomes" id="UP000007148">
    <property type="component" value="Unassembled WGS sequence"/>
</dbReference>
<feature type="region of interest" description="Disordered" evidence="1">
    <location>
        <begin position="1"/>
        <end position="41"/>
    </location>
</feature>
<dbReference type="STRING" id="1109443.G4T8Y4"/>
<feature type="compositionally biased region" description="Pro residues" evidence="1">
    <location>
        <begin position="440"/>
        <end position="473"/>
    </location>
</feature>
<protein>
    <recommendedName>
        <fullName evidence="4">F-box domain-containing protein</fullName>
    </recommendedName>
</protein>
<dbReference type="HOGENOM" id="CLU_256583_0_0_1"/>
<dbReference type="EMBL" id="CAFZ01000019">
    <property type="protein sequence ID" value="CCA67762.1"/>
    <property type="molecule type" value="Genomic_DNA"/>
</dbReference>
<feature type="region of interest" description="Disordered" evidence="1">
    <location>
        <begin position="560"/>
        <end position="595"/>
    </location>
</feature>
<dbReference type="InParanoid" id="G4T8Y4"/>
<dbReference type="SUPFAM" id="SSF81383">
    <property type="entry name" value="F-box domain"/>
    <property type="match status" value="1"/>
</dbReference>
<feature type="region of interest" description="Disordered" evidence="1">
    <location>
        <begin position="420"/>
        <end position="485"/>
    </location>
</feature>
<feature type="compositionally biased region" description="Polar residues" evidence="1">
    <location>
        <begin position="1330"/>
        <end position="1346"/>
    </location>
</feature>
<dbReference type="InterPro" id="IPR036047">
    <property type="entry name" value="F-box-like_dom_sf"/>
</dbReference>
<organism evidence="2 3">
    <name type="scientific">Serendipita indica (strain DSM 11827)</name>
    <name type="common">Root endophyte fungus</name>
    <name type="synonym">Piriformospora indica</name>
    <dbReference type="NCBI Taxonomy" id="1109443"/>
    <lineage>
        <taxon>Eukaryota</taxon>
        <taxon>Fungi</taxon>
        <taxon>Dikarya</taxon>
        <taxon>Basidiomycota</taxon>
        <taxon>Agaricomycotina</taxon>
        <taxon>Agaricomycetes</taxon>
        <taxon>Sebacinales</taxon>
        <taxon>Serendipitaceae</taxon>
        <taxon>Serendipita</taxon>
    </lineage>
</organism>
<evidence type="ECO:0000313" key="3">
    <source>
        <dbReference type="Proteomes" id="UP000007148"/>
    </source>
</evidence>